<organism evidence="7 8">
    <name type="scientific">Smittium simulii</name>
    <dbReference type="NCBI Taxonomy" id="133385"/>
    <lineage>
        <taxon>Eukaryota</taxon>
        <taxon>Fungi</taxon>
        <taxon>Fungi incertae sedis</taxon>
        <taxon>Zoopagomycota</taxon>
        <taxon>Kickxellomycotina</taxon>
        <taxon>Harpellomycetes</taxon>
        <taxon>Harpellales</taxon>
        <taxon>Legeriomycetaceae</taxon>
        <taxon>Smittium</taxon>
    </lineage>
</organism>
<keyword evidence="3" id="KW-0645">Protease</keyword>
<evidence type="ECO:0000256" key="5">
    <source>
        <dbReference type="SAM" id="Phobius"/>
    </source>
</evidence>
<keyword evidence="3" id="KW-0862">Zinc</keyword>
<dbReference type="InterPro" id="IPR007484">
    <property type="entry name" value="Peptidase_M28"/>
</dbReference>
<reference evidence="7 8" key="1">
    <citation type="journal article" date="2018" name="MBio">
        <title>Comparative Genomics Reveals the Core Gene Toolbox for the Fungus-Insect Symbiosis.</title>
        <authorList>
            <person name="Wang Y."/>
            <person name="Stata M."/>
            <person name="Wang W."/>
            <person name="Stajich J.E."/>
            <person name="White M.M."/>
            <person name="Moncalvo J.M."/>
        </authorList>
    </citation>
    <scope>NUCLEOTIDE SEQUENCE [LARGE SCALE GENOMIC DNA]</scope>
    <source>
        <strain evidence="7 8">SWE-8-4</strain>
    </source>
</reference>
<dbReference type="CDD" id="cd03880">
    <property type="entry name" value="M28_QC_like"/>
    <property type="match status" value="1"/>
</dbReference>
<dbReference type="OrthoDB" id="3907302at2759"/>
<dbReference type="GO" id="GO:0008233">
    <property type="term" value="F:peptidase activity"/>
    <property type="evidence" value="ECO:0007669"/>
    <property type="project" value="UniProtKB-KW"/>
</dbReference>
<proteinExistence type="inferred from homology"/>
<dbReference type="InterPro" id="IPR040234">
    <property type="entry name" value="QC/QCL"/>
</dbReference>
<dbReference type="EMBL" id="MBFR01000094">
    <property type="protein sequence ID" value="PVU94352.1"/>
    <property type="molecule type" value="Genomic_DNA"/>
</dbReference>
<dbReference type="Proteomes" id="UP000245383">
    <property type="component" value="Unassembled WGS sequence"/>
</dbReference>
<comment type="caution">
    <text evidence="7">The sequence shown here is derived from an EMBL/GenBank/DDBJ whole genome shotgun (WGS) entry which is preliminary data.</text>
</comment>
<accession>A0A2T9YPV3</accession>
<dbReference type="GO" id="GO:0006508">
    <property type="term" value="P:proteolysis"/>
    <property type="evidence" value="ECO:0007669"/>
    <property type="project" value="UniProtKB-KW"/>
</dbReference>
<dbReference type="SUPFAM" id="SSF53187">
    <property type="entry name" value="Zn-dependent exopeptidases"/>
    <property type="match status" value="1"/>
</dbReference>
<feature type="region of interest" description="Disordered" evidence="4">
    <location>
        <begin position="1"/>
        <end position="26"/>
    </location>
</feature>
<dbReference type="PANTHER" id="PTHR12283">
    <property type="entry name" value="GLUTAMINYL-PEPTIDE CYCLOTRANSFERASE"/>
    <property type="match status" value="1"/>
</dbReference>
<keyword evidence="3" id="KW-0378">Hydrolase</keyword>
<dbReference type="EC" id="3.4.-.-" evidence="3"/>
<evidence type="ECO:0000256" key="2">
    <source>
        <dbReference type="ARBA" id="ARBA00023315"/>
    </source>
</evidence>
<keyword evidence="5" id="KW-1133">Transmembrane helix</keyword>
<sequence>MSIQRLNSRSGNVGRNPSNPPLTTSKIKPKPSFTTFIMLNKWRLLICFTFIFFLMMISYSHMLKNNSQTLQQILAKRKFRAGSAKTGKLFDPSTLDKPLPTFKKTDLDTLNITYSLSSNTYIAAKNRASAISKDFNVKSGELLAPLLVPRVSDTPGHAKVRDFLINKLKEYGFQVSLDQFTDSTPFGTKKFTNIVGIKNPKATNRLVLAAHYDSKYFKKGTFIGATDSSVPTALILGVCKALSDVLDSSDKTLQVIFFDGEEAFEEWTSTDSLYGSRHLATKWSSQPDSLTAQALPGIPQNELDLIDVFVLLDLIGTVDTNFVPTQQSTFNIYSQLAQIEYNLFKLGFVSKTYFQRIDRALTHMSIDDDHRPFVEKGVSALHLISNPFPKVWHTLEDNSENLNPSTITDLNLVFITFVAAYLNLPL</sequence>
<keyword evidence="5" id="KW-0812">Transmembrane</keyword>
<evidence type="ECO:0000256" key="3">
    <source>
        <dbReference type="RuleBase" id="RU361240"/>
    </source>
</evidence>
<feature type="domain" description="Peptidase M28" evidence="6">
    <location>
        <begin position="193"/>
        <end position="417"/>
    </location>
</feature>
<evidence type="ECO:0000256" key="1">
    <source>
        <dbReference type="ARBA" id="ARBA00022679"/>
    </source>
</evidence>
<dbReference type="AlphaFoldDB" id="A0A2T9YPV3"/>
<evidence type="ECO:0000259" key="6">
    <source>
        <dbReference type="Pfam" id="PF04389"/>
    </source>
</evidence>
<dbReference type="Gene3D" id="3.40.630.10">
    <property type="entry name" value="Zn peptidases"/>
    <property type="match status" value="1"/>
</dbReference>
<keyword evidence="8" id="KW-1185">Reference proteome</keyword>
<dbReference type="PANTHER" id="PTHR12283:SF6">
    <property type="entry name" value="GLUTAMINYL-PEPTIDE CYCLOTRANSFERASE-RELATED"/>
    <property type="match status" value="1"/>
</dbReference>
<keyword evidence="5" id="KW-0472">Membrane</keyword>
<dbReference type="GO" id="GO:0008270">
    <property type="term" value="F:zinc ion binding"/>
    <property type="evidence" value="ECO:0007669"/>
    <property type="project" value="TreeGrafter"/>
</dbReference>
<comment type="similarity">
    <text evidence="3">Belongs to the peptidase M28 family.</text>
</comment>
<evidence type="ECO:0000313" key="8">
    <source>
        <dbReference type="Proteomes" id="UP000245383"/>
    </source>
</evidence>
<evidence type="ECO:0000313" key="7">
    <source>
        <dbReference type="EMBL" id="PVU94352.1"/>
    </source>
</evidence>
<protein>
    <recommendedName>
        <fullName evidence="3">Peptide hydrolase</fullName>
        <ecNumber evidence="3">3.4.-.-</ecNumber>
    </recommendedName>
</protein>
<feature type="transmembrane region" description="Helical" evidence="5">
    <location>
        <begin position="42"/>
        <end position="62"/>
    </location>
</feature>
<name>A0A2T9YPV3_9FUNG</name>
<keyword evidence="2" id="KW-0012">Acyltransferase</keyword>
<dbReference type="InterPro" id="IPR037457">
    <property type="entry name" value="M28_QC"/>
</dbReference>
<gene>
    <name evidence="7" type="ORF">BB561_002618</name>
</gene>
<dbReference type="GO" id="GO:0016603">
    <property type="term" value="F:glutaminyl-peptide cyclotransferase activity"/>
    <property type="evidence" value="ECO:0007669"/>
    <property type="project" value="InterPro"/>
</dbReference>
<dbReference type="Pfam" id="PF04389">
    <property type="entry name" value="Peptidase_M28"/>
    <property type="match status" value="1"/>
</dbReference>
<dbReference type="STRING" id="133385.A0A2T9YPV3"/>
<keyword evidence="3" id="KW-0479">Metal-binding</keyword>
<evidence type="ECO:0000256" key="4">
    <source>
        <dbReference type="SAM" id="MobiDB-lite"/>
    </source>
</evidence>
<keyword evidence="1" id="KW-0808">Transferase</keyword>